<dbReference type="Pfam" id="PF01740">
    <property type="entry name" value="STAS"/>
    <property type="match status" value="1"/>
</dbReference>
<accession>A0A0D2MAN5</accession>
<sequence>MGLDDAPHEILERTALLDAETGERAGEAYGSVTPPMTSQKSQRRQSTFVKRARYYIPSLAWIPNYSLSLFGGDFLAGVTVASMLIPQSVSYASALAKLSPVTGLFSASIPGIIYALLGSSRQLNVAPEAALSLLLGQAISDIRHDYPDPHSDEADLLGLGIATVITFQVGLISFLLGFFRLGFIDVVLSRALLRGFITAVAVVITIEQFIPMFGLTKLMRQVDPQTTLEKAAFLLRNVFDNANVLTTTISFSALFALVALRYLKAYFKNTWYIYRIPEVLVVVIVSTVLSAEFRWDKMGVDILGDVDVRTAGSLIQFPLQGYNFKFLHRTTSTAVLIAVVGFLDSIVAAKQNAARFGYSISPNRELVALGAANLAGSFIPGTLPAFGSITRSRINGDVGGRTQMASIVCSVFILLATFFLLPWLYFLPKCVLAAIIGLVVFSLLAETPHDVIYYWRMQAWVDMALMCLTFFLSIIYNIEVGVISSLVISLLLVVHRSSKTRMTILGRIPGTDRWKPLKENPEAEENVPGALIVRIRENLDFANTAQLKERLRRLELYGVHKSHPSEEPSRAQASILVFHLADVDTCDASAAQIFYELSEEYKSRGVGIFITHLRPAVQKTFAKAGLYDLLGYDAFRINVADAMAIVEGERTRESSFILGSH</sequence>
<dbReference type="CDD" id="cd07042">
    <property type="entry name" value="STAS_SulP_like_sulfate_transporter"/>
    <property type="match status" value="1"/>
</dbReference>
<feature type="transmembrane region" description="Helical" evidence="5">
    <location>
        <begin position="65"/>
        <end position="86"/>
    </location>
</feature>
<dbReference type="InterPro" id="IPR002645">
    <property type="entry name" value="STAS_dom"/>
</dbReference>
<feature type="transmembrane region" description="Helical" evidence="5">
    <location>
        <begin position="463"/>
        <end position="494"/>
    </location>
</feature>
<feature type="transmembrane region" description="Helical" evidence="5">
    <location>
        <begin position="366"/>
        <end position="383"/>
    </location>
</feature>
<dbReference type="PANTHER" id="PTHR11814">
    <property type="entry name" value="SULFATE TRANSPORTER"/>
    <property type="match status" value="1"/>
</dbReference>
<dbReference type="Pfam" id="PF00916">
    <property type="entry name" value="Sulfate_transp"/>
    <property type="match status" value="1"/>
</dbReference>
<keyword evidence="2 5" id="KW-0812">Transmembrane</keyword>
<feature type="transmembrane region" description="Helical" evidence="5">
    <location>
        <begin position="191"/>
        <end position="210"/>
    </location>
</feature>
<evidence type="ECO:0000256" key="4">
    <source>
        <dbReference type="ARBA" id="ARBA00023136"/>
    </source>
</evidence>
<feature type="transmembrane region" description="Helical" evidence="5">
    <location>
        <begin position="426"/>
        <end position="443"/>
    </location>
</feature>
<evidence type="ECO:0000256" key="5">
    <source>
        <dbReference type="SAM" id="Phobius"/>
    </source>
</evidence>
<evidence type="ECO:0000256" key="2">
    <source>
        <dbReference type="ARBA" id="ARBA00022692"/>
    </source>
</evidence>
<feature type="transmembrane region" description="Helical" evidence="5">
    <location>
        <begin position="326"/>
        <end position="346"/>
    </location>
</feature>
<feature type="domain" description="STAS" evidence="6">
    <location>
        <begin position="528"/>
        <end position="646"/>
    </location>
</feature>
<dbReference type="Proteomes" id="UP000054270">
    <property type="component" value="Unassembled WGS sequence"/>
</dbReference>
<dbReference type="GO" id="GO:0055085">
    <property type="term" value="P:transmembrane transport"/>
    <property type="evidence" value="ECO:0007669"/>
    <property type="project" value="InterPro"/>
</dbReference>
<protein>
    <recommendedName>
        <fullName evidence="6">STAS domain-containing protein</fullName>
    </recommendedName>
</protein>
<dbReference type="PROSITE" id="PS50801">
    <property type="entry name" value="STAS"/>
    <property type="match status" value="1"/>
</dbReference>
<proteinExistence type="predicted"/>
<feature type="transmembrane region" description="Helical" evidence="5">
    <location>
        <begin position="156"/>
        <end position="179"/>
    </location>
</feature>
<organism evidence="7 8">
    <name type="scientific">Hypholoma sublateritium (strain FD-334 SS-4)</name>
    <dbReference type="NCBI Taxonomy" id="945553"/>
    <lineage>
        <taxon>Eukaryota</taxon>
        <taxon>Fungi</taxon>
        <taxon>Dikarya</taxon>
        <taxon>Basidiomycota</taxon>
        <taxon>Agaricomycotina</taxon>
        <taxon>Agaricomycetes</taxon>
        <taxon>Agaricomycetidae</taxon>
        <taxon>Agaricales</taxon>
        <taxon>Agaricineae</taxon>
        <taxon>Strophariaceae</taxon>
        <taxon>Hypholoma</taxon>
    </lineage>
</organism>
<feature type="transmembrane region" description="Helical" evidence="5">
    <location>
        <begin position="98"/>
        <end position="117"/>
    </location>
</feature>
<dbReference type="SUPFAM" id="SSF52091">
    <property type="entry name" value="SpoIIaa-like"/>
    <property type="match status" value="1"/>
</dbReference>
<keyword evidence="4 5" id="KW-0472">Membrane</keyword>
<dbReference type="STRING" id="945553.A0A0D2MAN5"/>
<name>A0A0D2MAN5_HYPSF</name>
<keyword evidence="8" id="KW-1185">Reference proteome</keyword>
<evidence type="ECO:0000313" key="7">
    <source>
        <dbReference type="EMBL" id="KJA20438.1"/>
    </source>
</evidence>
<reference evidence="8" key="1">
    <citation type="submission" date="2014-04" db="EMBL/GenBank/DDBJ databases">
        <title>Evolutionary Origins and Diversification of the Mycorrhizal Mutualists.</title>
        <authorList>
            <consortium name="DOE Joint Genome Institute"/>
            <consortium name="Mycorrhizal Genomics Consortium"/>
            <person name="Kohler A."/>
            <person name="Kuo A."/>
            <person name="Nagy L.G."/>
            <person name="Floudas D."/>
            <person name="Copeland A."/>
            <person name="Barry K.W."/>
            <person name="Cichocki N."/>
            <person name="Veneault-Fourrey C."/>
            <person name="LaButti K."/>
            <person name="Lindquist E.A."/>
            <person name="Lipzen A."/>
            <person name="Lundell T."/>
            <person name="Morin E."/>
            <person name="Murat C."/>
            <person name="Riley R."/>
            <person name="Ohm R."/>
            <person name="Sun H."/>
            <person name="Tunlid A."/>
            <person name="Henrissat B."/>
            <person name="Grigoriev I.V."/>
            <person name="Hibbett D.S."/>
            <person name="Martin F."/>
        </authorList>
    </citation>
    <scope>NUCLEOTIDE SEQUENCE [LARGE SCALE GENOMIC DNA]</scope>
    <source>
        <strain evidence="8">FD-334 SS-4</strain>
    </source>
</reference>
<gene>
    <name evidence="7" type="ORF">HYPSUDRAFT_43139</name>
</gene>
<evidence type="ECO:0000313" key="8">
    <source>
        <dbReference type="Proteomes" id="UP000054270"/>
    </source>
</evidence>
<dbReference type="NCBIfam" id="TIGR00815">
    <property type="entry name" value="sulP"/>
    <property type="match status" value="1"/>
</dbReference>
<dbReference type="GO" id="GO:0016020">
    <property type="term" value="C:membrane"/>
    <property type="evidence" value="ECO:0007669"/>
    <property type="project" value="UniProtKB-SubCell"/>
</dbReference>
<comment type="subcellular location">
    <subcellularLocation>
        <location evidence="1">Membrane</location>
        <topology evidence="1">Multi-pass membrane protein</topology>
    </subcellularLocation>
</comment>
<dbReference type="InterPro" id="IPR036513">
    <property type="entry name" value="STAS_dom_sf"/>
</dbReference>
<feature type="transmembrane region" description="Helical" evidence="5">
    <location>
        <begin position="272"/>
        <end position="291"/>
    </location>
</feature>
<evidence type="ECO:0000259" key="6">
    <source>
        <dbReference type="PROSITE" id="PS50801"/>
    </source>
</evidence>
<dbReference type="Gene3D" id="3.30.750.24">
    <property type="entry name" value="STAS domain"/>
    <property type="match status" value="1"/>
</dbReference>
<feature type="transmembrane region" description="Helical" evidence="5">
    <location>
        <begin position="403"/>
        <end position="421"/>
    </location>
</feature>
<feature type="transmembrane region" description="Helical" evidence="5">
    <location>
        <begin position="242"/>
        <end position="260"/>
    </location>
</feature>
<dbReference type="OrthoDB" id="427213at2759"/>
<keyword evidence="3 5" id="KW-1133">Transmembrane helix</keyword>
<evidence type="ECO:0000256" key="1">
    <source>
        <dbReference type="ARBA" id="ARBA00004141"/>
    </source>
</evidence>
<evidence type="ECO:0000256" key="3">
    <source>
        <dbReference type="ARBA" id="ARBA00022989"/>
    </source>
</evidence>
<dbReference type="AlphaFoldDB" id="A0A0D2MAN5"/>
<dbReference type="OMA" id="TGPMSVT"/>
<dbReference type="InterPro" id="IPR011547">
    <property type="entry name" value="SLC26A/SulP_dom"/>
</dbReference>
<dbReference type="InterPro" id="IPR001902">
    <property type="entry name" value="SLC26A/SulP_fam"/>
</dbReference>
<dbReference type="EMBL" id="KN817567">
    <property type="protein sequence ID" value="KJA20438.1"/>
    <property type="molecule type" value="Genomic_DNA"/>
</dbReference>